<evidence type="ECO:0000313" key="14">
    <source>
        <dbReference type="EMBL" id="AKU92938.1"/>
    </source>
</evidence>
<keyword evidence="7 10" id="KW-0663">Pyridoxal phosphate</keyword>
<dbReference type="STRING" id="1391653.AKJ08_3325"/>
<evidence type="ECO:0000256" key="11">
    <source>
        <dbReference type="PIRSR" id="PIRSR605856-51"/>
    </source>
</evidence>
<dbReference type="UniPathway" id="UPA00136">
    <property type="reaction ID" value="UER00200"/>
</dbReference>
<gene>
    <name evidence="14" type="ORF">AKJ08_3325</name>
</gene>
<evidence type="ECO:0000256" key="12">
    <source>
        <dbReference type="RuleBase" id="RU003985"/>
    </source>
</evidence>
<dbReference type="RefSeq" id="WP_050727028.1">
    <property type="nucleotide sequence ID" value="NZ_CP012332.1"/>
</dbReference>
<name>A0A0K1PHC2_9BACT</name>
<dbReference type="AlphaFoldDB" id="A0A0K1PHC2"/>
<dbReference type="Gene3D" id="3.40.50.1100">
    <property type="match status" value="2"/>
</dbReference>
<evidence type="ECO:0000256" key="10">
    <source>
        <dbReference type="PIRSR" id="PIRSR605856-50"/>
    </source>
</evidence>
<evidence type="ECO:0000256" key="9">
    <source>
        <dbReference type="ARBA" id="ARBA00047931"/>
    </source>
</evidence>
<keyword evidence="5 12" id="KW-0028">Amino-acid biosynthesis</keyword>
<dbReference type="EC" id="2.5.1.47" evidence="4 12"/>
<dbReference type="NCBIfam" id="TIGR01139">
    <property type="entry name" value="cysK"/>
    <property type="match status" value="1"/>
</dbReference>
<dbReference type="KEGG" id="vin:AKJ08_3325"/>
<dbReference type="InterPro" id="IPR001926">
    <property type="entry name" value="TrpB-like_PALP"/>
</dbReference>
<comment type="similarity">
    <text evidence="3 12">Belongs to the cysteine synthase/cystathionine beta-synthase family.</text>
</comment>
<feature type="domain" description="Tryptophan synthase beta chain-like PALP" evidence="13">
    <location>
        <begin position="9"/>
        <end position="297"/>
    </location>
</feature>
<dbReference type="Pfam" id="PF00291">
    <property type="entry name" value="PALP"/>
    <property type="match status" value="1"/>
</dbReference>
<dbReference type="InterPro" id="IPR005859">
    <property type="entry name" value="CysK"/>
</dbReference>
<dbReference type="InterPro" id="IPR050214">
    <property type="entry name" value="Cys_Synth/Cystath_Beta-Synth"/>
</dbReference>
<comment type="catalytic activity">
    <reaction evidence="9 12">
        <text>O-acetyl-L-serine + hydrogen sulfide = L-cysteine + acetate</text>
        <dbReference type="Rhea" id="RHEA:14829"/>
        <dbReference type="ChEBI" id="CHEBI:29919"/>
        <dbReference type="ChEBI" id="CHEBI:30089"/>
        <dbReference type="ChEBI" id="CHEBI:35235"/>
        <dbReference type="ChEBI" id="CHEBI:58340"/>
        <dbReference type="EC" id="2.5.1.47"/>
    </reaction>
</comment>
<protein>
    <recommendedName>
        <fullName evidence="4 12">Cysteine synthase</fullName>
        <ecNumber evidence="4 12">2.5.1.47</ecNumber>
    </recommendedName>
</protein>
<dbReference type="GO" id="GO:0004124">
    <property type="term" value="F:cysteine synthase activity"/>
    <property type="evidence" value="ECO:0007669"/>
    <property type="project" value="UniProtKB-UniRule"/>
</dbReference>
<keyword evidence="8 12" id="KW-0198">Cysteine biosynthesis</keyword>
<evidence type="ECO:0000256" key="5">
    <source>
        <dbReference type="ARBA" id="ARBA00022605"/>
    </source>
</evidence>
<reference evidence="14 15" key="1">
    <citation type="submission" date="2015-08" db="EMBL/GenBank/DDBJ databases">
        <authorList>
            <person name="Babu N.S."/>
            <person name="Beckwith C.J."/>
            <person name="Beseler K.G."/>
            <person name="Brison A."/>
            <person name="Carone J.V."/>
            <person name="Caskin T.P."/>
            <person name="Diamond M."/>
            <person name="Durham M.E."/>
            <person name="Foxe J.M."/>
            <person name="Go M."/>
            <person name="Henderson B.A."/>
            <person name="Jones I.B."/>
            <person name="McGettigan J.A."/>
            <person name="Micheletti S.J."/>
            <person name="Nasrallah M.E."/>
            <person name="Ortiz D."/>
            <person name="Piller C.R."/>
            <person name="Privatt S.R."/>
            <person name="Schneider S.L."/>
            <person name="Sharp S."/>
            <person name="Smith T.C."/>
            <person name="Stanton J.D."/>
            <person name="Ullery H.E."/>
            <person name="Wilson R.J."/>
            <person name="Serrano M.G."/>
            <person name="Buck G."/>
            <person name="Lee V."/>
            <person name="Wang Y."/>
            <person name="Carvalho R."/>
            <person name="Voegtly L."/>
            <person name="Shi R."/>
            <person name="Duckworth R."/>
            <person name="Johnson A."/>
            <person name="Loviza R."/>
            <person name="Walstead R."/>
            <person name="Shah Z."/>
            <person name="Kiflezghi M."/>
            <person name="Wade K."/>
            <person name="Ball S.L."/>
            <person name="Bradley K.W."/>
            <person name="Asai D.J."/>
            <person name="Bowman C.A."/>
            <person name="Russell D.A."/>
            <person name="Pope W.H."/>
            <person name="Jacobs-Sera D."/>
            <person name="Hendrix R.W."/>
            <person name="Hatfull G.F."/>
        </authorList>
    </citation>
    <scope>NUCLEOTIDE SEQUENCE [LARGE SCALE GENOMIC DNA]</scope>
    <source>
        <strain evidence="14 15">DSM 27710</strain>
    </source>
</reference>
<evidence type="ECO:0000256" key="7">
    <source>
        <dbReference type="ARBA" id="ARBA00022898"/>
    </source>
</evidence>
<accession>A0A0K1PHC2</accession>
<dbReference type="InterPro" id="IPR036052">
    <property type="entry name" value="TrpB-like_PALP_sf"/>
</dbReference>
<evidence type="ECO:0000256" key="8">
    <source>
        <dbReference type="ARBA" id="ARBA00023192"/>
    </source>
</evidence>
<dbReference type="OrthoDB" id="9815130at2"/>
<organism evidence="14 15">
    <name type="scientific">Vulgatibacter incomptus</name>
    <dbReference type="NCBI Taxonomy" id="1391653"/>
    <lineage>
        <taxon>Bacteria</taxon>
        <taxon>Pseudomonadati</taxon>
        <taxon>Myxococcota</taxon>
        <taxon>Myxococcia</taxon>
        <taxon>Myxococcales</taxon>
        <taxon>Cystobacterineae</taxon>
        <taxon>Vulgatibacteraceae</taxon>
        <taxon>Vulgatibacter</taxon>
    </lineage>
</organism>
<dbReference type="CDD" id="cd01561">
    <property type="entry name" value="CBS_like"/>
    <property type="match status" value="1"/>
</dbReference>
<evidence type="ECO:0000256" key="4">
    <source>
        <dbReference type="ARBA" id="ARBA00012681"/>
    </source>
</evidence>
<dbReference type="FunFam" id="3.40.50.1100:FF:000003">
    <property type="entry name" value="Cystathionine beta-synthase"/>
    <property type="match status" value="1"/>
</dbReference>
<evidence type="ECO:0000256" key="2">
    <source>
        <dbReference type="ARBA" id="ARBA00004962"/>
    </source>
</evidence>
<evidence type="ECO:0000256" key="1">
    <source>
        <dbReference type="ARBA" id="ARBA00001933"/>
    </source>
</evidence>
<feature type="binding site" evidence="10">
    <location>
        <position position="270"/>
    </location>
    <ligand>
        <name>pyridoxal 5'-phosphate</name>
        <dbReference type="ChEBI" id="CHEBI:597326"/>
    </ligand>
</feature>
<proteinExistence type="inferred from homology"/>
<feature type="binding site" evidence="10">
    <location>
        <position position="76"/>
    </location>
    <ligand>
        <name>pyridoxal 5'-phosphate</name>
        <dbReference type="ChEBI" id="CHEBI:597326"/>
    </ligand>
</feature>
<evidence type="ECO:0000313" key="15">
    <source>
        <dbReference type="Proteomes" id="UP000055590"/>
    </source>
</evidence>
<dbReference type="SUPFAM" id="SSF53686">
    <property type="entry name" value="Tryptophan synthase beta subunit-like PLP-dependent enzymes"/>
    <property type="match status" value="1"/>
</dbReference>
<dbReference type="PANTHER" id="PTHR10314">
    <property type="entry name" value="CYSTATHIONINE BETA-SYNTHASE"/>
    <property type="match status" value="1"/>
</dbReference>
<dbReference type="Proteomes" id="UP000055590">
    <property type="component" value="Chromosome"/>
</dbReference>
<dbReference type="EMBL" id="CP012332">
    <property type="protein sequence ID" value="AKU92938.1"/>
    <property type="molecule type" value="Genomic_DNA"/>
</dbReference>
<dbReference type="InterPro" id="IPR005856">
    <property type="entry name" value="Cys_synth"/>
</dbReference>
<dbReference type="FunFam" id="3.40.50.1100:FF:000118">
    <property type="entry name" value="Related to CYS4-cystathionine beta-synthase"/>
    <property type="match status" value="1"/>
</dbReference>
<dbReference type="InterPro" id="IPR001216">
    <property type="entry name" value="P-phosphate_BS"/>
</dbReference>
<evidence type="ECO:0000259" key="13">
    <source>
        <dbReference type="Pfam" id="PF00291"/>
    </source>
</evidence>
<evidence type="ECO:0000256" key="3">
    <source>
        <dbReference type="ARBA" id="ARBA00007103"/>
    </source>
</evidence>
<keyword evidence="6 12" id="KW-0808">Transferase</keyword>
<keyword evidence="15" id="KW-1185">Reference proteome</keyword>
<feature type="modified residue" description="N6-(pyridoxal phosphate)lysine" evidence="11">
    <location>
        <position position="46"/>
    </location>
</feature>
<dbReference type="NCBIfam" id="TIGR01136">
    <property type="entry name" value="cysKM"/>
    <property type="match status" value="1"/>
</dbReference>
<evidence type="ECO:0000256" key="6">
    <source>
        <dbReference type="ARBA" id="ARBA00022679"/>
    </source>
</evidence>
<sequence>MHDRIYDDITELVGDTPIVRLRRIAAPDEATILAKVESFNPAGSVKDRIGKAMIEAAEKAGKLREGMTIVEPTSGNTGVALAMVAAVKGYRLVLTMPESMSLERRRILEAYGAELVLTPAAKGMNGAVEAAKALADELGEKAFVPQQFDNPANPEIHRKTTAEEILRSVPLDSLDAFVAGIGTGGTITGVGQVLKGKKPSLLVVAAEPLRSPLLTEGKAGPHRIQGLGANFVPTILDRAVYDEVIDVADMEAYLAARELARKEGLLVGISSGAALVAARKIAKRLGPGKTVLCVLPDTGERYWSSFAGFAEELAGEGR</sequence>
<feature type="binding site" evidence="10">
    <location>
        <begin position="182"/>
        <end position="186"/>
    </location>
    <ligand>
        <name>pyridoxal 5'-phosphate</name>
        <dbReference type="ChEBI" id="CHEBI:597326"/>
    </ligand>
</feature>
<dbReference type="PATRIC" id="fig|1391653.3.peg.3472"/>
<dbReference type="GO" id="GO:0006535">
    <property type="term" value="P:cysteine biosynthetic process from serine"/>
    <property type="evidence" value="ECO:0007669"/>
    <property type="project" value="UniProtKB-UniRule"/>
</dbReference>
<dbReference type="PROSITE" id="PS00901">
    <property type="entry name" value="CYS_SYNTHASE"/>
    <property type="match status" value="1"/>
</dbReference>
<comment type="cofactor">
    <cofactor evidence="1 10 12">
        <name>pyridoxal 5'-phosphate</name>
        <dbReference type="ChEBI" id="CHEBI:597326"/>
    </cofactor>
</comment>
<comment type="pathway">
    <text evidence="2">Amino-acid biosynthesis; L-cysteine biosynthesis; L-cysteine from L-serine: step 2/2.</text>
</comment>